<dbReference type="HOGENOM" id="CLU_210155_0_0_9"/>
<protein>
    <recommendedName>
        <fullName evidence="3">Spo0E like sporulation regulatory protein</fullName>
    </recommendedName>
</protein>
<reference evidence="2" key="1">
    <citation type="journal article" date="2016" name="Genome Announc.">
        <title>Complete genome sequence of Alkaliphilus metalliredigens strain QYMF, an alkaliphilic and metal-reducing bacterium isolated from borax-contaminated leachate ponds.</title>
        <authorList>
            <person name="Hwang C."/>
            <person name="Copeland A."/>
            <person name="Lucas S."/>
            <person name="Lapidus A."/>
            <person name="Barry K."/>
            <person name="Detter J.C."/>
            <person name="Glavina Del Rio T."/>
            <person name="Hammon N."/>
            <person name="Israni S."/>
            <person name="Dalin E."/>
            <person name="Tice H."/>
            <person name="Pitluck S."/>
            <person name="Chertkov O."/>
            <person name="Brettin T."/>
            <person name="Bruce D."/>
            <person name="Han C."/>
            <person name="Schmutz J."/>
            <person name="Larimer F."/>
            <person name="Land M.L."/>
            <person name="Hauser L."/>
            <person name="Kyrpides N."/>
            <person name="Mikhailova N."/>
            <person name="Ye Q."/>
            <person name="Zhou J."/>
            <person name="Richardson P."/>
            <person name="Fields M.W."/>
        </authorList>
    </citation>
    <scope>NUCLEOTIDE SEQUENCE [LARGE SCALE GENOMIC DNA]</scope>
    <source>
        <strain evidence="2">QYMF</strain>
    </source>
</reference>
<dbReference type="Proteomes" id="UP000001572">
    <property type="component" value="Chromosome"/>
</dbReference>
<evidence type="ECO:0000313" key="1">
    <source>
        <dbReference type="EMBL" id="ABR49039.1"/>
    </source>
</evidence>
<dbReference type="GO" id="GO:0043937">
    <property type="term" value="P:regulation of sporulation"/>
    <property type="evidence" value="ECO:0007669"/>
    <property type="project" value="InterPro"/>
</dbReference>
<evidence type="ECO:0008006" key="3">
    <source>
        <dbReference type="Google" id="ProtNLM"/>
    </source>
</evidence>
<dbReference type="InterPro" id="IPR018540">
    <property type="entry name" value="Spo0E-like"/>
</dbReference>
<evidence type="ECO:0000313" key="2">
    <source>
        <dbReference type="Proteomes" id="UP000001572"/>
    </source>
</evidence>
<dbReference type="EMBL" id="CP000724">
    <property type="protein sequence ID" value="ABR49039.1"/>
    <property type="molecule type" value="Genomic_DNA"/>
</dbReference>
<organism evidence="1 2">
    <name type="scientific">Alkaliphilus metalliredigens (strain QYMF)</name>
    <dbReference type="NCBI Taxonomy" id="293826"/>
    <lineage>
        <taxon>Bacteria</taxon>
        <taxon>Bacillati</taxon>
        <taxon>Bacillota</taxon>
        <taxon>Clostridia</taxon>
        <taxon>Peptostreptococcales</taxon>
        <taxon>Natronincolaceae</taxon>
        <taxon>Alkaliphilus</taxon>
    </lineage>
</organism>
<dbReference type="SUPFAM" id="SSF140500">
    <property type="entry name" value="BAS1536-like"/>
    <property type="match status" value="1"/>
</dbReference>
<name>A6TS71_ALKMQ</name>
<gene>
    <name evidence="1" type="ordered locus">Amet_2889</name>
</gene>
<dbReference type="KEGG" id="amt:Amet_2889"/>
<dbReference type="Pfam" id="PF09388">
    <property type="entry name" value="SpoOE-like"/>
    <property type="match status" value="1"/>
</dbReference>
<keyword evidence="2" id="KW-1185">Reference proteome</keyword>
<dbReference type="RefSeq" id="WP_012064007.1">
    <property type="nucleotide sequence ID" value="NC_009633.1"/>
</dbReference>
<proteinExistence type="predicted"/>
<dbReference type="STRING" id="293826.Amet_2889"/>
<dbReference type="InterPro" id="IPR037208">
    <property type="entry name" value="Spo0E-like_sf"/>
</dbReference>
<dbReference type="AlphaFoldDB" id="A6TS71"/>
<accession>A6TS71</accession>
<sequence length="51" mass="5990">MIKNEIESMRNVLNQLIGNQEDYGKIYDLSTKLDCLIVDYYNQEDTINFNG</sequence>